<comment type="caution">
    <text evidence="1">The sequence shown here is derived from an EMBL/GenBank/DDBJ whole genome shotgun (WGS) entry which is preliminary data.</text>
</comment>
<evidence type="ECO:0000313" key="1">
    <source>
        <dbReference type="EMBL" id="OEL33739.1"/>
    </source>
</evidence>
<keyword evidence="2" id="KW-1185">Reference proteome</keyword>
<sequence>LQCVYAREVWFRVRNWAGQHILTPDTDATDVEQWWISTLASLPNNQRRSTAAILMYTTWNIWKERNRRAFEDKLLRADQVFKLILEDINLRRQAGGSPTVG</sequence>
<proteinExistence type="predicted"/>
<reference evidence="1 2" key="1">
    <citation type="submission" date="2016-09" db="EMBL/GenBank/DDBJ databases">
        <title>The draft genome of Dichanthelium oligosanthes: A C3 panicoid grass species.</title>
        <authorList>
            <person name="Studer A.J."/>
            <person name="Schnable J.C."/>
            <person name="Brutnell T.P."/>
        </authorList>
    </citation>
    <scope>NUCLEOTIDE SEQUENCE [LARGE SCALE GENOMIC DNA]</scope>
    <source>
        <strain evidence="2">cv. Kellogg 1175</strain>
        <tissue evidence="1">Leaf</tissue>
    </source>
</reference>
<organism evidence="1 2">
    <name type="scientific">Dichanthelium oligosanthes</name>
    <dbReference type="NCBI Taxonomy" id="888268"/>
    <lineage>
        <taxon>Eukaryota</taxon>
        <taxon>Viridiplantae</taxon>
        <taxon>Streptophyta</taxon>
        <taxon>Embryophyta</taxon>
        <taxon>Tracheophyta</taxon>
        <taxon>Spermatophyta</taxon>
        <taxon>Magnoliopsida</taxon>
        <taxon>Liliopsida</taxon>
        <taxon>Poales</taxon>
        <taxon>Poaceae</taxon>
        <taxon>PACMAD clade</taxon>
        <taxon>Panicoideae</taxon>
        <taxon>Panicodae</taxon>
        <taxon>Paniceae</taxon>
        <taxon>Dichantheliinae</taxon>
        <taxon>Dichanthelium</taxon>
    </lineage>
</organism>
<dbReference type="EMBL" id="LWDX02017750">
    <property type="protein sequence ID" value="OEL33739.1"/>
    <property type="molecule type" value="Genomic_DNA"/>
</dbReference>
<name>A0A1E5W8J3_9POAL</name>
<protein>
    <submittedName>
        <fullName evidence="1">Uncharacterized protein</fullName>
    </submittedName>
</protein>
<accession>A0A1E5W8J3</accession>
<feature type="non-terminal residue" evidence="1">
    <location>
        <position position="1"/>
    </location>
</feature>
<evidence type="ECO:0000313" key="2">
    <source>
        <dbReference type="Proteomes" id="UP000095767"/>
    </source>
</evidence>
<dbReference type="Proteomes" id="UP000095767">
    <property type="component" value="Unassembled WGS sequence"/>
</dbReference>
<gene>
    <name evidence="1" type="ORF">BAE44_0005243</name>
</gene>
<dbReference type="OrthoDB" id="688844at2759"/>
<dbReference type="AlphaFoldDB" id="A0A1E5W8J3"/>